<dbReference type="RefSeq" id="WP_424605187.1">
    <property type="nucleotide sequence ID" value="NZ_JBNAVA010000002.1"/>
</dbReference>
<dbReference type="InterPro" id="IPR010791">
    <property type="entry name" value="AttH_dom"/>
</dbReference>
<dbReference type="PANTHER" id="PTHR38591">
    <property type="entry name" value="HYDROLASE"/>
    <property type="match status" value="1"/>
</dbReference>
<protein>
    <submittedName>
        <fullName evidence="2">Carotenoid 1,2-hydratase</fullName>
    </submittedName>
</protein>
<dbReference type="AlphaFoldDB" id="A0A2J6WQQ8"/>
<organism evidence="2 3">
    <name type="scientific">Calditerrivibrio nitroreducens</name>
    <dbReference type="NCBI Taxonomy" id="477976"/>
    <lineage>
        <taxon>Bacteria</taxon>
        <taxon>Pseudomonadati</taxon>
        <taxon>Deferribacterota</taxon>
        <taxon>Deferribacteres</taxon>
        <taxon>Deferribacterales</taxon>
        <taxon>Calditerrivibrionaceae</taxon>
    </lineage>
</organism>
<sequence>MRYIIILFLFFCTLVYGEDFRKLNRNDQVSLPQDLYYRGDYKSQWWYFTGHLTASGGRKYGFEFTIFVVNLNKIDYKSKFGLNRIYISHLAITDIDNKKYYFEDDTSRGAHNEAFADSGRLFVKVFDDSISGGIEKFFLKGKGANFSFELELIPIKKPIINGLNGYSNKIYGCEECASLYFSITRLKTKGIVELNGKKDNVAGESWFDREINSDYKTDKLKGWDWFSLMLDDGTELIVYRIKNRNGNVDKSSYAAFIDNYGGKVNIDFKDINIKPLDFYISKKTGAKYPIKWEMVISNKKIYVQSMVEDQEFVASKSTFNYYYEGACRVYGDLTGKGYMELTGY</sequence>
<accession>A0A2J6WQQ8</accession>
<reference evidence="2 3" key="1">
    <citation type="submission" date="2018-01" db="EMBL/GenBank/DDBJ databases">
        <title>Metagenomic assembled genomes from two thermal pools in the Uzon Caldera, Kamchatka, Russia.</title>
        <authorList>
            <person name="Wilkins L."/>
            <person name="Ettinger C."/>
        </authorList>
    </citation>
    <scope>NUCLEOTIDE SEQUENCE [LARGE SCALE GENOMIC DNA]</scope>
    <source>
        <strain evidence="2">ZAV-05</strain>
    </source>
</reference>
<dbReference type="InterPro" id="IPR023374">
    <property type="entry name" value="AttH-like_dom_sf"/>
</dbReference>
<proteinExistence type="predicted"/>
<comment type="caution">
    <text evidence="2">The sequence shown here is derived from an EMBL/GenBank/DDBJ whole genome shotgun (WGS) entry which is preliminary data.</text>
</comment>
<name>A0A2J6WQQ8_9BACT</name>
<dbReference type="Pfam" id="PF17186">
    <property type="entry name" value="Lipocalin_9"/>
    <property type="match status" value="1"/>
</dbReference>
<evidence type="ECO:0000313" key="2">
    <source>
        <dbReference type="EMBL" id="PMP72717.1"/>
    </source>
</evidence>
<dbReference type="Pfam" id="PF07143">
    <property type="entry name" value="CrtC"/>
    <property type="match status" value="1"/>
</dbReference>
<evidence type="ECO:0000313" key="3">
    <source>
        <dbReference type="Proteomes" id="UP000242881"/>
    </source>
</evidence>
<evidence type="ECO:0000259" key="1">
    <source>
        <dbReference type="Pfam" id="PF07143"/>
    </source>
</evidence>
<gene>
    <name evidence="2" type="ORF">C0187_01225</name>
</gene>
<dbReference type="EMBL" id="PNIN01000019">
    <property type="protein sequence ID" value="PMP72717.1"/>
    <property type="molecule type" value="Genomic_DNA"/>
</dbReference>
<dbReference type="Proteomes" id="UP000242881">
    <property type="component" value="Unassembled WGS sequence"/>
</dbReference>
<dbReference type="SUPFAM" id="SSF159245">
    <property type="entry name" value="AttH-like"/>
    <property type="match status" value="1"/>
</dbReference>
<dbReference type="PANTHER" id="PTHR38591:SF1">
    <property type="entry name" value="BLL1000 PROTEIN"/>
    <property type="match status" value="1"/>
</dbReference>
<dbReference type="Gene3D" id="2.40.370.10">
    <property type="entry name" value="AttH-like domain"/>
    <property type="match status" value="2"/>
</dbReference>
<feature type="domain" description="AttH" evidence="1">
    <location>
        <begin position="44"/>
        <end position="212"/>
    </location>
</feature>